<organism evidence="2 3">
    <name type="scientific">Actinoplanes nipponensis</name>
    <dbReference type="NCBI Taxonomy" id="135950"/>
    <lineage>
        <taxon>Bacteria</taxon>
        <taxon>Bacillati</taxon>
        <taxon>Actinomycetota</taxon>
        <taxon>Actinomycetes</taxon>
        <taxon>Micromonosporales</taxon>
        <taxon>Micromonosporaceae</taxon>
        <taxon>Actinoplanes</taxon>
    </lineage>
</organism>
<proteinExistence type="predicted"/>
<keyword evidence="1" id="KW-1133">Transmembrane helix</keyword>
<protein>
    <submittedName>
        <fullName evidence="2">Uncharacterized protein</fullName>
    </submittedName>
</protein>
<evidence type="ECO:0000256" key="1">
    <source>
        <dbReference type="SAM" id="Phobius"/>
    </source>
</evidence>
<evidence type="ECO:0000313" key="3">
    <source>
        <dbReference type="Proteomes" id="UP000647172"/>
    </source>
</evidence>
<name>A0A919JJH8_9ACTN</name>
<accession>A0A919JJH8</accession>
<comment type="caution">
    <text evidence="2">The sequence shown here is derived from an EMBL/GenBank/DDBJ whole genome shotgun (WGS) entry which is preliminary data.</text>
</comment>
<dbReference type="Proteomes" id="UP000647172">
    <property type="component" value="Unassembled WGS sequence"/>
</dbReference>
<gene>
    <name evidence="2" type="ORF">Ani05nite_56880</name>
</gene>
<keyword evidence="1" id="KW-0812">Transmembrane</keyword>
<sequence length="226" mass="23467">MSPLRANRIPAISASLLPEETVAGRNARRALIWVVVMVVVVAGLCAAWFALAYRDKQAAEHELDAATVTVSDLQREQRTYSKTVQVQNEIATLDGQLKTVMANDLDWSALLDTVRSTGTPSGIRVDGVNGQLNGADGGGAAVSNPLPATNGATTIGALTVTGTGPDKQAVAAYVDALAKLTVVANPYVTNVATDEKTGVTFSLTVDITQNALCGRFTVACKPAGGK</sequence>
<feature type="transmembrane region" description="Helical" evidence="1">
    <location>
        <begin position="30"/>
        <end position="51"/>
    </location>
</feature>
<reference evidence="2" key="1">
    <citation type="submission" date="2021-01" db="EMBL/GenBank/DDBJ databases">
        <title>Whole genome shotgun sequence of Actinoplanes nipponensis NBRC 14063.</title>
        <authorList>
            <person name="Komaki H."/>
            <person name="Tamura T."/>
        </authorList>
    </citation>
    <scope>NUCLEOTIDE SEQUENCE</scope>
    <source>
        <strain evidence="2">NBRC 14063</strain>
    </source>
</reference>
<keyword evidence="3" id="KW-1185">Reference proteome</keyword>
<dbReference type="AlphaFoldDB" id="A0A919JJH8"/>
<evidence type="ECO:0000313" key="2">
    <source>
        <dbReference type="EMBL" id="GIE52154.1"/>
    </source>
</evidence>
<dbReference type="EMBL" id="BOMQ01000065">
    <property type="protein sequence ID" value="GIE52154.1"/>
    <property type="molecule type" value="Genomic_DNA"/>
</dbReference>
<keyword evidence="1" id="KW-0472">Membrane</keyword>